<gene>
    <name evidence="3" type="ORF">L798_05907</name>
</gene>
<evidence type="ECO:0000256" key="1">
    <source>
        <dbReference type="SAM" id="MobiDB-lite"/>
    </source>
</evidence>
<feature type="region of interest" description="Disordered" evidence="1">
    <location>
        <begin position="24"/>
        <end position="76"/>
    </location>
</feature>
<dbReference type="AlphaFoldDB" id="A0A067R8F0"/>
<name>A0A067R8F0_ZOONE</name>
<keyword evidence="4" id="KW-1185">Reference proteome</keyword>
<feature type="chain" id="PRO_5001644841" evidence="2">
    <location>
        <begin position="24"/>
        <end position="113"/>
    </location>
</feature>
<evidence type="ECO:0000313" key="4">
    <source>
        <dbReference type="Proteomes" id="UP000027135"/>
    </source>
</evidence>
<sequence>MSRMREVSAILVVVIALLTSVAGSPQPEETKNEIDNPTPKKSEAIAQKTVSQTVTSSSPTDKVHITRAPPIPTPSSGFSKFINDIFQIPISVLKAVSNFLSNSFGNGQLQRKS</sequence>
<organism evidence="3 4">
    <name type="scientific">Zootermopsis nevadensis</name>
    <name type="common">Dampwood termite</name>
    <dbReference type="NCBI Taxonomy" id="136037"/>
    <lineage>
        <taxon>Eukaryota</taxon>
        <taxon>Metazoa</taxon>
        <taxon>Ecdysozoa</taxon>
        <taxon>Arthropoda</taxon>
        <taxon>Hexapoda</taxon>
        <taxon>Insecta</taxon>
        <taxon>Pterygota</taxon>
        <taxon>Neoptera</taxon>
        <taxon>Polyneoptera</taxon>
        <taxon>Dictyoptera</taxon>
        <taxon>Blattodea</taxon>
        <taxon>Blattoidea</taxon>
        <taxon>Termitoidae</taxon>
        <taxon>Termopsidae</taxon>
        <taxon>Zootermopsis</taxon>
    </lineage>
</organism>
<dbReference type="Proteomes" id="UP000027135">
    <property type="component" value="Unassembled WGS sequence"/>
</dbReference>
<protein>
    <submittedName>
        <fullName evidence="3">Uncharacterized protein</fullName>
    </submittedName>
</protein>
<evidence type="ECO:0000313" key="3">
    <source>
        <dbReference type="EMBL" id="KDR19841.1"/>
    </source>
</evidence>
<feature type="compositionally biased region" description="Basic and acidic residues" evidence="1">
    <location>
        <begin position="28"/>
        <end position="43"/>
    </location>
</feature>
<dbReference type="InParanoid" id="A0A067R8F0"/>
<feature type="signal peptide" evidence="2">
    <location>
        <begin position="1"/>
        <end position="23"/>
    </location>
</feature>
<reference evidence="3 4" key="1">
    <citation type="journal article" date="2014" name="Nat. Commun.">
        <title>Molecular traces of alternative social organization in a termite genome.</title>
        <authorList>
            <person name="Terrapon N."/>
            <person name="Li C."/>
            <person name="Robertson H.M."/>
            <person name="Ji L."/>
            <person name="Meng X."/>
            <person name="Booth W."/>
            <person name="Chen Z."/>
            <person name="Childers C.P."/>
            <person name="Glastad K.M."/>
            <person name="Gokhale K."/>
            <person name="Gowin J."/>
            <person name="Gronenberg W."/>
            <person name="Hermansen R.A."/>
            <person name="Hu H."/>
            <person name="Hunt B.G."/>
            <person name="Huylmans A.K."/>
            <person name="Khalil S.M."/>
            <person name="Mitchell R.D."/>
            <person name="Munoz-Torres M.C."/>
            <person name="Mustard J.A."/>
            <person name="Pan H."/>
            <person name="Reese J.T."/>
            <person name="Scharf M.E."/>
            <person name="Sun F."/>
            <person name="Vogel H."/>
            <person name="Xiao J."/>
            <person name="Yang W."/>
            <person name="Yang Z."/>
            <person name="Yang Z."/>
            <person name="Zhou J."/>
            <person name="Zhu J."/>
            <person name="Brent C.S."/>
            <person name="Elsik C.G."/>
            <person name="Goodisman M.A."/>
            <person name="Liberles D.A."/>
            <person name="Roe R.M."/>
            <person name="Vargo E.L."/>
            <person name="Vilcinskas A."/>
            <person name="Wang J."/>
            <person name="Bornberg-Bauer E."/>
            <person name="Korb J."/>
            <person name="Zhang G."/>
            <person name="Liebig J."/>
        </authorList>
    </citation>
    <scope>NUCLEOTIDE SEQUENCE [LARGE SCALE GENOMIC DNA]</scope>
    <source>
        <tissue evidence="3">Whole organism</tissue>
    </source>
</reference>
<evidence type="ECO:0000256" key="2">
    <source>
        <dbReference type="SAM" id="SignalP"/>
    </source>
</evidence>
<feature type="compositionally biased region" description="Low complexity" evidence="1">
    <location>
        <begin position="49"/>
        <end position="60"/>
    </location>
</feature>
<keyword evidence="2" id="KW-0732">Signal</keyword>
<dbReference type="EMBL" id="KK852631">
    <property type="protein sequence ID" value="KDR19841.1"/>
    <property type="molecule type" value="Genomic_DNA"/>
</dbReference>
<proteinExistence type="predicted"/>
<accession>A0A067R8F0</accession>